<feature type="transmembrane region" description="Helical" evidence="1">
    <location>
        <begin position="157"/>
        <end position="176"/>
    </location>
</feature>
<evidence type="ECO:0000256" key="1">
    <source>
        <dbReference type="SAM" id="Phobius"/>
    </source>
</evidence>
<dbReference type="GeneID" id="102805483"/>
<dbReference type="RefSeq" id="XP_006821706.1">
    <property type="nucleotide sequence ID" value="XM_006821643.1"/>
</dbReference>
<feature type="transmembrane region" description="Helical" evidence="1">
    <location>
        <begin position="182"/>
        <end position="201"/>
    </location>
</feature>
<feature type="transmembrane region" description="Helical" evidence="1">
    <location>
        <begin position="44"/>
        <end position="69"/>
    </location>
</feature>
<keyword evidence="1" id="KW-0812">Transmembrane</keyword>
<keyword evidence="1" id="KW-0472">Membrane</keyword>
<gene>
    <name evidence="3" type="primary">LOC102805483</name>
</gene>
<evidence type="ECO:0000313" key="2">
    <source>
        <dbReference type="Proteomes" id="UP000694865"/>
    </source>
</evidence>
<organism evidence="2 3">
    <name type="scientific">Saccoglossus kowalevskii</name>
    <name type="common">Acorn worm</name>
    <dbReference type="NCBI Taxonomy" id="10224"/>
    <lineage>
        <taxon>Eukaryota</taxon>
        <taxon>Metazoa</taxon>
        <taxon>Hemichordata</taxon>
        <taxon>Enteropneusta</taxon>
        <taxon>Harrimaniidae</taxon>
        <taxon>Saccoglossus</taxon>
    </lineage>
</organism>
<evidence type="ECO:0000313" key="3">
    <source>
        <dbReference type="RefSeq" id="XP_006821706.1"/>
    </source>
</evidence>
<keyword evidence="2" id="KW-1185">Reference proteome</keyword>
<sequence>MDEKDAPSEDTPVLKGSDIKLDSISDSQESLRNDNLHDMEPLSYLNLILLNITWFGTNLMYLVLCVVVVPAQIHAMVGEAAKGRWLGGIVACEPIDLVEKRCSPYSNQTYPVVSLEAPKIENADQSAASGLVSDPEVSLATTFGEVKTGNIGSTSGMMGFMILLGNISGAVIGIFFGTIGVLGIYIFVSSVLVVTVLITVITTTEELGKTTHEPLKPWCATILNHSDKEISVGYSLHDF</sequence>
<reference evidence="3" key="1">
    <citation type="submission" date="2025-08" db="UniProtKB">
        <authorList>
            <consortium name="RefSeq"/>
        </authorList>
    </citation>
    <scope>IDENTIFICATION</scope>
    <source>
        <tissue evidence="3">Testes</tissue>
    </source>
</reference>
<accession>A0ABM0MNW5</accession>
<keyword evidence="1" id="KW-1133">Transmembrane helix</keyword>
<name>A0ABM0MNW5_SACKO</name>
<dbReference type="Proteomes" id="UP000694865">
    <property type="component" value="Unplaced"/>
</dbReference>
<proteinExistence type="predicted"/>
<protein>
    <submittedName>
        <fullName evidence="3">Uncharacterized protein LOC102805483</fullName>
    </submittedName>
</protein>